<reference evidence="1 2" key="1">
    <citation type="submission" date="2022-09" db="EMBL/GenBank/DDBJ databases">
        <title>The outer-membrane cytochrome OmcA is essential for infection of Shewanella oneidensis by a zebrafish-associated bacteriophage.</title>
        <authorList>
            <person name="Grenfell A.W."/>
            <person name="Intile P."/>
            <person name="Mcfarlane J."/>
            <person name="Leung D."/>
            <person name="Abdalla K."/>
            <person name="Wold M."/>
            <person name="Kees E."/>
            <person name="Gralnick J."/>
        </authorList>
    </citation>
    <scope>NUCLEOTIDE SEQUENCE [LARGE SCALE GENOMIC DNA]</scope>
    <source>
        <strain evidence="1 2">NF-5</strain>
    </source>
</reference>
<sequence>MIQNSTVIIAGVKFIDITNQLLINEHTAPLLLKSSDQISFGLMAGTARPINDLRLNPTGWYTRDLTFNWQTSSATLLFCLTPLQVIRVESERNSIIVATAMHAYAIDHAAESAELNAA</sequence>
<comment type="caution">
    <text evidence="1">The sequence shown here is derived from an EMBL/GenBank/DDBJ whole genome shotgun (WGS) entry which is preliminary data.</text>
</comment>
<keyword evidence="2" id="KW-1185">Reference proteome</keyword>
<organism evidence="1 2">
    <name type="scientific">Shewanella xiamenensis</name>
    <dbReference type="NCBI Taxonomy" id="332186"/>
    <lineage>
        <taxon>Bacteria</taxon>
        <taxon>Pseudomonadati</taxon>
        <taxon>Pseudomonadota</taxon>
        <taxon>Gammaproteobacteria</taxon>
        <taxon>Alteromonadales</taxon>
        <taxon>Shewanellaceae</taxon>
        <taxon>Shewanella</taxon>
    </lineage>
</organism>
<evidence type="ECO:0000313" key="2">
    <source>
        <dbReference type="Proteomes" id="UP001159075"/>
    </source>
</evidence>
<name>A0ABT6UDI4_9GAMM</name>
<dbReference type="Proteomes" id="UP001159075">
    <property type="component" value="Unassembled WGS sequence"/>
</dbReference>
<gene>
    <name evidence="1" type="ORF">ODY93_13205</name>
</gene>
<accession>A0ABT6UDI4</accession>
<dbReference type="RefSeq" id="WP_282679495.1">
    <property type="nucleotide sequence ID" value="NZ_CP106875.1"/>
</dbReference>
<proteinExistence type="predicted"/>
<evidence type="ECO:0000313" key="1">
    <source>
        <dbReference type="EMBL" id="MDI5832530.1"/>
    </source>
</evidence>
<protein>
    <submittedName>
        <fullName evidence="1">Uncharacterized protein</fullName>
    </submittedName>
</protein>
<dbReference type="EMBL" id="JAOTLW010000013">
    <property type="protein sequence ID" value="MDI5832530.1"/>
    <property type="molecule type" value="Genomic_DNA"/>
</dbReference>